<dbReference type="RefSeq" id="WP_251918070.1">
    <property type="nucleotide sequence ID" value="NZ_JAMRXG010000023.1"/>
</dbReference>
<evidence type="ECO:0008006" key="3">
    <source>
        <dbReference type="Google" id="ProtNLM"/>
    </source>
</evidence>
<accession>A0A9X2IZX1</accession>
<keyword evidence="2" id="KW-1185">Reference proteome</keyword>
<reference evidence="1" key="1">
    <citation type="submission" date="2022-06" db="EMBL/GenBank/DDBJ databases">
        <title>Novel species in genus nocardia.</title>
        <authorList>
            <person name="Li F."/>
        </authorList>
    </citation>
    <scope>NUCLEOTIDE SEQUENCE</scope>
    <source>
        <strain evidence="1">CDC141</strain>
    </source>
</reference>
<proteinExistence type="predicted"/>
<dbReference type="Proteomes" id="UP001139157">
    <property type="component" value="Unassembled WGS sequence"/>
</dbReference>
<name>A0A9X2IZX1_9NOCA</name>
<evidence type="ECO:0000313" key="2">
    <source>
        <dbReference type="Proteomes" id="UP001139157"/>
    </source>
</evidence>
<organism evidence="1 2">
    <name type="scientific">Nocardia pulmonis</name>
    <dbReference type="NCBI Taxonomy" id="2951408"/>
    <lineage>
        <taxon>Bacteria</taxon>
        <taxon>Bacillati</taxon>
        <taxon>Actinomycetota</taxon>
        <taxon>Actinomycetes</taxon>
        <taxon>Mycobacteriales</taxon>
        <taxon>Nocardiaceae</taxon>
        <taxon>Nocardia</taxon>
    </lineage>
</organism>
<comment type="caution">
    <text evidence="1">The sequence shown here is derived from an EMBL/GenBank/DDBJ whole genome shotgun (WGS) entry which is preliminary data.</text>
</comment>
<dbReference type="EMBL" id="JAMRXG010000023">
    <property type="protein sequence ID" value="MCM6778567.1"/>
    <property type="molecule type" value="Genomic_DNA"/>
</dbReference>
<gene>
    <name evidence="1" type="ORF">NDR86_34280</name>
</gene>
<evidence type="ECO:0000313" key="1">
    <source>
        <dbReference type="EMBL" id="MCM6778567.1"/>
    </source>
</evidence>
<dbReference type="AlphaFoldDB" id="A0A9X2IZX1"/>
<protein>
    <recommendedName>
        <fullName evidence="3">IrrE N-terminal-like domain-containing protein</fullName>
    </recommendedName>
</protein>
<sequence>MTFAVGDTDIMIVRDDGTAEWTDQCIGHEYAHLLLDHEPRGVISAEGFARLFGDDLFTDPEHIRGLLGAHTRADLSIPIEREAEAFAELLAFSPTYAPGDRSTLARMRYGLTPPARPARPPRR</sequence>